<evidence type="ECO:0000256" key="13">
    <source>
        <dbReference type="ARBA" id="ARBA00023295"/>
    </source>
</evidence>
<keyword evidence="9" id="KW-0106">Calcium</keyword>
<comment type="cofactor">
    <cofactor evidence="2">
        <name>Ca(2+)</name>
        <dbReference type="ChEBI" id="CHEBI:29108"/>
    </cofactor>
</comment>
<feature type="domain" description="Glycosyl hydrolase family 13 catalytic" evidence="16">
    <location>
        <begin position="21"/>
        <end position="237"/>
    </location>
</feature>
<keyword evidence="11" id="KW-0868">Chloride</keyword>
<dbReference type="GO" id="GO:0005975">
    <property type="term" value="P:carbohydrate metabolic process"/>
    <property type="evidence" value="ECO:0007669"/>
    <property type="project" value="InterPro"/>
</dbReference>
<keyword evidence="10" id="KW-1015">Disulfide bond</keyword>
<evidence type="ECO:0000256" key="1">
    <source>
        <dbReference type="ARBA" id="ARBA00000548"/>
    </source>
</evidence>
<dbReference type="InterPro" id="IPR006046">
    <property type="entry name" value="Alpha_amylase"/>
</dbReference>
<evidence type="ECO:0000256" key="3">
    <source>
        <dbReference type="ARBA" id="ARBA00001923"/>
    </source>
</evidence>
<evidence type="ECO:0000259" key="16">
    <source>
        <dbReference type="SMART" id="SM00642"/>
    </source>
</evidence>
<comment type="similarity">
    <text evidence="4 14">Belongs to the glycosyl hydrolase 13 family.</text>
</comment>
<protein>
    <recommendedName>
        <fullName evidence="6">alpha-amylase</fullName>
        <ecNumber evidence="6">3.2.1.1</ecNumber>
    </recommendedName>
</protein>
<reference evidence="17" key="1">
    <citation type="submission" date="2020-11" db="EMBL/GenBank/DDBJ databases">
        <authorList>
            <person name="Tran Van P."/>
        </authorList>
    </citation>
    <scope>NUCLEOTIDE SEQUENCE</scope>
</reference>
<comment type="subunit">
    <text evidence="5">Monomer.</text>
</comment>
<dbReference type="GO" id="GO:0046872">
    <property type="term" value="F:metal ion binding"/>
    <property type="evidence" value="ECO:0007669"/>
    <property type="project" value="UniProtKB-KW"/>
</dbReference>
<dbReference type="SUPFAM" id="SSF51011">
    <property type="entry name" value="Glycosyl hydrolase domain"/>
    <property type="match status" value="1"/>
</dbReference>
<dbReference type="PRINTS" id="PR00110">
    <property type="entry name" value="ALPHAAMYLASE"/>
</dbReference>
<sequence>MQLKLQFCSRVDAAKSPVLFQLLLKLQFCSRVDAAKHMWPADLSYIYGKVNDLNGGGRPFVYQEVIDISKYSLSSLIGIIWRRKCFISGGNEAVHKAEYTGFGRVTEFGYGVNIGEAFQGNNAIKYLKNFGTEWGFMSSDDALVFVDNHDTQRTGGSSILTYKNSRLYKMAVAFMLAWPFGVPRIMSSYSFDNNDVGPPQDGNGNIVSPGINSDNTCSNGWVCEHRWRQIYNMVAFRNGVDGTSVANWWDNGNKQISFSRGGNGFIAFNDDTGDLKQTLQTGLSEGTYCDLISGDKSGSSCSGKSVKVGSDGTAYIELLSSEDDGVLAIYTGVSGSHTTLGPDMKQSLISYFTLLRLAAVYHTGSHLNSGQASSEIRTLTSGCHGNHPVMHEELVAWDSQHRAHVNRGGGGSNGVQGVYFVCVCVLTELVYAHKNPNVWSNRSAIVHLFEWKFEDIALECERFLADHGFAAVQVRDLHRFLQHLLSCHVGVILGLRQFGCLTCRDRTKPWAQLCNLLSNFLQVSPVNENLVVMSDGNRPWWERYQPISYNITTRSGNKAQFKDMVRRCNQKGVR</sequence>
<dbReference type="SMART" id="SM00642">
    <property type="entry name" value="Aamy"/>
    <property type="match status" value="1"/>
</dbReference>
<evidence type="ECO:0000256" key="2">
    <source>
        <dbReference type="ARBA" id="ARBA00001913"/>
    </source>
</evidence>
<keyword evidence="12" id="KW-0119">Carbohydrate metabolism</keyword>
<evidence type="ECO:0000259" key="15">
    <source>
        <dbReference type="SMART" id="SM00632"/>
    </source>
</evidence>
<dbReference type="SUPFAM" id="SSF51445">
    <property type="entry name" value="(Trans)glycosidases"/>
    <property type="match status" value="2"/>
</dbReference>
<organism evidence="17">
    <name type="scientific">Timema shepardi</name>
    <name type="common">Walking stick</name>
    <dbReference type="NCBI Taxonomy" id="629360"/>
    <lineage>
        <taxon>Eukaryota</taxon>
        <taxon>Metazoa</taxon>
        <taxon>Ecdysozoa</taxon>
        <taxon>Arthropoda</taxon>
        <taxon>Hexapoda</taxon>
        <taxon>Insecta</taxon>
        <taxon>Pterygota</taxon>
        <taxon>Neoptera</taxon>
        <taxon>Polyneoptera</taxon>
        <taxon>Phasmatodea</taxon>
        <taxon>Timematodea</taxon>
        <taxon>Timematoidea</taxon>
        <taxon>Timematidae</taxon>
        <taxon>Timema</taxon>
    </lineage>
</organism>
<dbReference type="InterPro" id="IPR031319">
    <property type="entry name" value="A-amylase_C"/>
</dbReference>
<keyword evidence="13" id="KW-0326">Glycosidase</keyword>
<evidence type="ECO:0000256" key="12">
    <source>
        <dbReference type="ARBA" id="ARBA00023277"/>
    </source>
</evidence>
<dbReference type="EMBL" id="OC006102">
    <property type="protein sequence ID" value="CAD7265902.1"/>
    <property type="molecule type" value="Genomic_DNA"/>
</dbReference>
<dbReference type="EC" id="3.2.1.1" evidence="6"/>
<dbReference type="Gene3D" id="2.60.40.1180">
    <property type="entry name" value="Golgi alpha-mannosidase II"/>
    <property type="match status" value="1"/>
</dbReference>
<dbReference type="GO" id="GO:0004556">
    <property type="term" value="F:alpha-amylase activity"/>
    <property type="evidence" value="ECO:0007669"/>
    <property type="project" value="UniProtKB-EC"/>
</dbReference>
<proteinExistence type="inferred from homology"/>
<keyword evidence="8" id="KW-0378">Hydrolase</keyword>
<accession>A0A7R9G3S4</accession>
<evidence type="ECO:0000256" key="10">
    <source>
        <dbReference type="ARBA" id="ARBA00023157"/>
    </source>
</evidence>
<gene>
    <name evidence="17" type="ORF">TSIB3V08_LOCUS9931</name>
</gene>
<evidence type="ECO:0000256" key="9">
    <source>
        <dbReference type="ARBA" id="ARBA00022837"/>
    </source>
</evidence>
<evidence type="ECO:0000256" key="5">
    <source>
        <dbReference type="ARBA" id="ARBA00011245"/>
    </source>
</evidence>
<keyword evidence="7" id="KW-0479">Metal-binding</keyword>
<feature type="domain" description="Alpha-amylase C-terminal" evidence="15">
    <location>
        <begin position="246"/>
        <end position="334"/>
    </location>
</feature>
<evidence type="ECO:0000256" key="7">
    <source>
        <dbReference type="ARBA" id="ARBA00022723"/>
    </source>
</evidence>
<dbReference type="PANTHER" id="PTHR43447">
    <property type="entry name" value="ALPHA-AMYLASE"/>
    <property type="match status" value="1"/>
</dbReference>
<comment type="catalytic activity">
    <reaction evidence="1">
        <text>Endohydrolysis of (1-&gt;4)-alpha-D-glucosidic linkages in polysaccharides containing three or more (1-&gt;4)-alpha-linked D-glucose units.</text>
        <dbReference type="EC" id="3.2.1.1"/>
    </reaction>
</comment>
<dbReference type="InterPro" id="IPR013780">
    <property type="entry name" value="Glyco_hydro_b"/>
</dbReference>
<evidence type="ECO:0000256" key="11">
    <source>
        <dbReference type="ARBA" id="ARBA00023214"/>
    </source>
</evidence>
<dbReference type="InterPro" id="IPR006048">
    <property type="entry name" value="A-amylase/branching_C"/>
</dbReference>
<dbReference type="Pfam" id="PF02806">
    <property type="entry name" value="Alpha-amylase_C"/>
    <property type="match status" value="1"/>
</dbReference>
<evidence type="ECO:0000256" key="14">
    <source>
        <dbReference type="RuleBase" id="RU003615"/>
    </source>
</evidence>
<evidence type="ECO:0000256" key="8">
    <source>
        <dbReference type="ARBA" id="ARBA00022801"/>
    </source>
</evidence>
<dbReference type="AlphaFoldDB" id="A0A7R9G3S4"/>
<evidence type="ECO:0000256" key="6">
    <source>
        <dbReference type="ARBA" id="ARBA00012595"/>
    </source>
</evidence>
<comment type="cofactor">
    <cofactor evidence="3">
        <name>chloride</name>
        <dbReference type="ChEBI" id="CHEBI:17996"/>
    </cofactor>
</comment>
<dbReference type="SMART" id="SM00632">
    <property type="entry name" value="Aamy_C"/>
    <property type="match status" value="1"/>
</dbReference>
<name>A0A7R9G3S4_TIMSH</name>
<dbReference type="Gene3D" id="3.20.20.80">
    <property type="entry name" value="Glycosidases"/>
    <property type="match status" value="3"/>
</dbReference>
<evidence type="ECO:0000313" key="17">
    <source>
        <dbReference type="EMBL" id="CAD7265902.1"/>
    </source>
</evidence>
<dbReference type="InterPro" id="IPR006047">
    <property type="entry name" value="GH13_cat_dom"/>
</dbReference>
<dbReference type="InterPro" id="IPR017853">
    <property type="entry name" value="GH"/>
</dbReference>
<evidence type="ECO:0000256" key="4">
    <source>
        <dbReference type="ARBA" id="ARBA00008061"/>
    </source>
</evidence>